<dbReference type="Proteomes" id="UP001219525">
    <property type="component" value="Unassembled WGS sequence"/>
</dbReference>
<dbReference type="PANTHER" id="PTHR10055">
    <property type="entry name" value="TRYPTOPHANYL-TRNA SYNTHETASE"/>
    <property type="match status" value="1"/>
</dbReference>
<feature type="compositionally biased region" description="Polar residues" evidence="13">
    <location>
        <begin position="41"/>
        <end position="50"/>
    </location>
</feature>
<evidence type="ECO:0000256" key="5">
    <source>
        <dbReference type="ARBA" id="ARBA00022490"/>
    </source>
</evidence>
<evidence type="ECO:0000256" key="8">
    <source>
        <dbReference type="ARBA" id="ARBA00022840"/>
    </source>
</evidence>
<evidence type="ECO:0000313" key="14">
    <source>
        <dbReference type="EMBL" id="KAJ7221722.1"/>
    </source>
</evidence>
<evidence type="ECO:0000256" key="1">
    <source>
        <dbReference type="ARBA" id="ARBA00004496"/>
    </source>
</evidence>
<evidence type="ECO:0000256" key="11">
    <source>
        <dbReference type="ARBA" id="ARBA00030268"/>
    </source>
</evidence>
<dbReference type="CDD" id="cd00806">
    <property type="entry name" value="TrpRS_core"/>
    <property type="match status" value="1"/>
</dbReference>
<keyword evidence="5" id="KW-0963">Cytoplasm</keyword>
<dbReference type="InterPro" id="IPR002306">
    <property type="entry name" value="Trp-tRNA-ligase"/>
</dbReference>
<evidence type="ECO:0000313" key="15">
    <source>
        <dbReference type="Proteomes" id="UP001219525"/>
    </source>
</evidence>
<dbReference type="EC" id="6.1.1.2" evidence="3"/>
<dbReference type="PRINTS" id="PR01039">
    <property type="entry name" value="TRNASYNTHTRP"/>
</dbReference>
<feature type="region of interest" description="Disordered" evidence="13">
    <location>
        <begin position="25"/>
        <end position="50"/>
    </location>
</feature>
<dbReference type="GO" id="GO:0005737">
    <property type="term" value="C:cytoplasm"/>
    <property type="evidence" value="ECO:0007669"/>
    <property type="project" value="UniProtKB-SubCell"/>
</dbReference>
<dbReference type="Pfam" id="PF00579">
    <property type="entry name" value="tRNA-synt_1b"/>
    <property type="match status" value="1"/>
</dbReference>
<gene>
    <name evidence="14" type="ORF">GGX14DRAFT_540666</name>
</gene>
<dbReference type="InterPro" id="IPR002305">
    <property type="entry name" value="aa-tRNA-synth_Ic"/>
</dbReference>
<organism evidence="14 15">
    <name type="scientific">Mycena pura</name>
    <dbReference type="NCBI Taxonomy" id="153505"/>
    <lineage>
        <taxon>Eukaryota</taxon>
        <taxon>Fungi</taxon>
        <taxon>Dikarya</taxon>
        <taxon>Basidiomycota</taxon>
        <taxon>Agaricomycotina</taxon>
        <taxon>Agaricomycetes</taxon>
        <taxon>Agaricomycetidae</taxon>
        <taxon>Agaricales</taxon>
        <taxon>Marasmiineae</taxon>
        <taxon>Mycenaceae</taxon>
        <taxon>Mycena</taxon>
    </lineage>
</organism>
<evidence type="ECO:0000256" key="13">
    <source>
        <dbReference type="SAM" id="MobiDB-lite"/>
    </source>
</evidence>
<dbReference type="PROSITE" id="PS00178">
    <property type="entry name" value="AA_TRNA_LIGASE_I"/>
    <property type="match status" value="1"/>
</dbReference>
<comment type="subcellular location">
    <subcellularLocation>
        <location evidence="1">Cytoplasm</location>
    </subcellularLocation>
</comment>
<evidence type="ECO:0000256" key="6">
    <source>
        <dbReference type="ARBA" id="ARBA00022598"/>
    </source>
</evidence>
<evidence type="ECO:0000256" key="7">
    <source>
        <dbReference type="ARBA" id="ARBA00022741"/>
    </source>
</evidence>
<dbReference type="EMBL" id="JARJCW010000008">
    <property type="protein sequence ID" value="KAJ7221722.1"/>
    <property type="molecule type" value="Genomic_DNA"/>
</dbReference>
<accession>A0AAD6VVN3</accession>
<proteinExistence type="inferred from homology"/>
<evidence type="ECO:0000256" key="10">
    <source>
        <dbReference type="ARBA" id="ARBA00023146"/>
    </source>
</evidence>
<dbReference type="GO" id="GO:0006436">
    <property type="term" value="P:tryptophanyl-tRNA aminoacylation"/>
    <property type="evidence" value="ECO:0007669"/>
    <property type="project" value="InterPro"/>
</dbReference>
<comment type="similarity">
    <text evidence="2 12">Belongs to the class-I aminoacyl-tRNA synthetase family.</text>
</comment>
<dbReference type="FunFam" id="3.40.50.620:FF:000033">
    <property type="entry name" value="tryptophan--tRNA ligase, cytoplasmic"/>
    <property type="match status" value="1"/>
</dbReference>
<dbReference type="GO" id="GO:0004830">
    <property type="term" value="F:tryptophan-tRNA ligase activity"/>
    <property type="evidence" value="ECO:0007669"/>
    <property type="project" value="UniProtKB-EC"/>
</dbReference>
<evidence type="ECO:0000256" key="2">
    <source>
        <dbReference type="ARBA" id="ARBA00005594"/>
    </source>
</evidence>
<dbReference type="FunFam" id="1.10.240.10:FF:000003">
    <property type="entry name" value="Tryptophan--tRNA ligase, cytoplasmic"/>
    <property type="match status" value="1"/>
</dbReference>
<protein>
    <recommendedName>
        <fullName evidence="4">Tryptophan--tRNA ligase, cytoplasmic</fullName>
        <ecNumber evidence="3">6.1.1.2</ecNumber>
    </recommendedName>
    <alternativeName>
        <fullName evidence="11">Tryptophanyl-tRNA synthetase</fullName>
    </alternativeName>
</protein>
<dbReference type="GO" id="GO:0005524">
    <property type="term" value="F:ATP binding"/>
    <property type="evidence" value="ECO:0007669"/>
    <property type="project" value="UniProtKB-KW"/>
</dbReference>
<sequence length="447" mass="50061">MSPDPTAPATVQTLTSAVTAVSLADTSSSDVSAAGKPSTAPEVNSSSHDQVVTPWDVQGSVSSDGKQQAIDYDKLVEQFGTRRVDSALLERFETLTGHKPHVFLRRGMEFDKILDRYEQGKPFFLYTGRGPSSDSMHLGHMVPFVFTKWLQDVFDVPLVVQLTDDEKFLFKHELKVEQTKAFARQNARDIIAVGFNLEKTFIFSDYSYLGGAFYENVSKISRQITYSQAKATFGFTDSDNIGKIHFAAIQASPSFSNSFPQIYGTTSNVPCLIPCAIDQDPYFRLTRDVAQKLKYPKPTLLHSKFFPALQGPQTKMSASDPNSSIYMTDKPAQIKNKVNKHGFSGGQETEEEHRRLGGNTEVDVSYQYLTFFLEDDEELERLGVDYRAGRLLTGQLKSQCIDILQKFVGDFQERKAKVTENTIDAFMDQNRKIDPTVKPRGSSSQPR</sequence>
<name>A0AAD6VVN3_9AGAR</name>
<dbReference type="Gene3D" id="3.40.50.620">
    <property type="entry name" value="HUPs"/>
    <property type="match status" value="1"/>
</dbReference>
<keyword evidence="9 12" id="KW-0648">Protein biosynthesis</keyword>
<dbReference type="AlphaFoldDB" id="A0AAD6VVN3"/>
<keyword evidence="6 12" id="KW-0436">Ligase</keyword>
<evidence type="ECO:0000256" key="12">
    <source>
        <dbReference type="RuleBase" id="RU363036"/>
    </source>
</evidence>
<dbReference type="SUPFAM" id="SSF52374">
    <property type="entry name" value="Nucleotidylyl transferase"/>
    <property type="match status" value="1"/>
</dbReference>
<dbReference type="PANTHER" id="PTHR10055:SF1">
    <property type="entry name" value="TRYPTOPHAN--TRNA LIGASE, CYTOPLASMIC"/>
    <property type="match status" value="1"/>
</dbReference>
<dbReference type="Gene3D" id="1.10.240.10">
    <property type="entry name" value="Tyrosyl-Transfer RNA Synthetase"/>
    <property type="match status" value="1"/>
</dbReference>
<keyword evidence="15" id="KW-1185">Reference proteome</keyword>
<evidence type="ECO:0000256" key="4">
    <source>
        <dbReference type="ARBA" id="ARBA00013782"/>
    </source>
</evidence>
<reference evidence="14" key="1">
    <citation type="submission" date="2023-03" db="EMBL/GenBank/DDBJ databases">
        <title>Massive genome expansion in bonnet fungi (Mycena s.s.) driven by repeated elements and novel gene families across ecological guilds.</title>
        <authorList>
            <consortium name="Lawrence Berkeley National Laboratory"/>
            <person name="Harder C.B."/>
            <person name="Miyauchi S."/>
            <person name="Viragh M."/>
            <person name="Kuo A."/>
            <person name="Thoen E."/>
            <person name="Andreopoulos B."/>
            <person name="Lu D."/>
            <person name="Skrede I."/>
            <person name="Drula E."/>
            <person name="Henrissat B."/>
            <person name="Morin E."/>
            <person name="Kohler A."/>
            <person name="Barry K."/>
            <person name="LaButti K."/>
            <person name="Morin E."/>
            <person name="Salamov A."/>
            <person name="Lipzen A."/>
            <person name="Mereny Z."/>
            <person name="Hegedus B."/>
            <person name="Baldrian P."/>
            <person name="Stursova M."/>
            <person name="Weitz H."/>
            <person name="Taylor A."/>
            <person name="Grigoriev I.V."/>
            <person name="Nagy L.G."/>
            <person name="Martin F."/>
            <person name="Kauserud H."/>
        </authorList>
    </citation>
    <scope>NUCLEOTIDE SEQUENCE</scope>
    <source>
        <strain evidence="14">9144</strain>
    </source>
</reference>
<comment type="caution">
    <text evidence="14">The sequence shown here is derived from an EMBL/GenBank/DDBJ whole genome shotgun (WGS) entry which is preliminary data.</text>
</comment>
<dbReference type="NCBIfam" id="TIGR00233">
    <property type="entry name" value="trpS"/>
    <property type="match status" value="1"/>
</dbReference>
<evidence type="ECO:0000256" key="9">
    <source>
        <dbReference type="ARBA" id="ARBA00022917"/>
    </source>
</evidence>
<dbReference type="InterPro" id="IPR001412">
    <property type="entry name" value="aa-tRNA-synth_I_CS"/>
</dbReference>
<keyword evidence="10 12" id="KW-0030">Aminoacyl-tRNA synthetase</keyword>
<keyword evidence="8 12" id="KW-0067">ATP-binding</keyword>
<keyword evidence="7 12" id="KW-0547">Nucleotide-binding</keyword>
<dbReference type="InterPro" id="IPR014729">
    <property type="entry name" value="Rossmann-like_a/b/a_fold"/>
</dbReference>
<evidence type="ECO:0000256" key="3">
    <source>
        <dbReference type="ARBA" id="ARBA00013161"/>
    </source>
</evidence>